<dbReference type="InterPro" id="IPR015797">
    <property type="entry name" value="NUDIX_hydrolase-like_dom_sf"/>
</dbReference>
<evidence type="ECO:0000259" key="3">
    <source>
        <dbReference type="PROSITE" id="PS51462"/>
    </source>
</evidence>
<dbReference type="PANTHER" id="PTHR43736">
    <property type="entry name" value="ADP-RIBOSE PYROPHOSPHATASE"/>
    <property type="match status" value="1"/>
</dbReference>
<sequence length="141" mass="16107">MENKYSVSNHFGVYGTVTDNGKILCIHKNAGPYKNRYDLPGGSQENWEGLTETLSREFVEETGYTIKKYSNPRVYDTFVREKGNLNVVHHIMVFYDVELDNNIEKQDLPSCFLDGFNDSDGIARVPFENFNEANSSPLLIN</sequence>
<gene>
    <name evidence="4" type="ORF">SAMN05421791_1121</name>
</gene>
<reference evidence="4 5" key="1">
    <citation type="submission" date="2016-10" db="EMBL/GenBank/DDBJ databases">
        <authorList>
            <person name="de Groot N.N."/>
        </authorList>
    </citation>
    <scope>NUCLEOTIDE SEQUENCE [LARGE SCALE GENOMIC DNA]</scope>
    <source>
        <strain evidence="4 5">ATCC BAA-466</strain>
    </source>
</reference>
<keyword evidence="5" id="KW-1185">Reference proteome</keyword>
<dbReference type="EMBL" id="FNCK01000012">
    <property type="protein sequence ID" value="SDG50861.1"/>
    <property type="molecule type" value="Genomic_DNA"/>
</dbReference>
<feature type="domain" description="Nudix hydrolase" evidence="3">
    <location>
        <begin position="8"/>
        <end position="141"/>
    </location>
</feature>
<dbReference type="PANTHER" id="PTHR43736:SF1">
    <property type="entry name" value="DIHYDRONEOPTERIN TRIPHOSPHATE DIPHOSPHATASE"/>
    <property type="match status" value="1"/>
</dbReference>
<evidence type="ECO:0000313" key="5">
    <source>
        <dbReference type="Proteomes" id="UP000199708"/>
    </source>
</evidence>
<dbReference type="Pfam" id="PF00293">
    <property type="entry name" value="NUDIX"/>
    <property type="match status" value="1"/>
</dbReference>
<dbReference type="RefSeq" id="WP_342706702.1">
    <property type="nucleotide sequence ID" value="NZ_FNCK01000012.1"/>
</dbReference>
<proteinExistence type="inferred from homology"/>
<dbReference type="STRING" id="120956.SAMN05421791_1121"/>
<dbReference type="InterPro" id="IPR000086">
    <property type="entry name" value="NUDIX_hydrolase_dom"/>
</dbReference>
<dbReference type="CDD" id="cd04686">
    <property type="entry name" value="NUDIX_Hydrolase"/>
    <property type="match status" value="1"/>
</dbReference>
<dbReference type="PROSITE" id="PS00893">
    <property type="entry name" value="NUDIX_BOX"/>
    <property type="match status" value="1"/>
</dbReference>
<dbReference type="Proteomes" id="UP000199708">
    <property type="component" value="Unassembled WGS sequence"/>
</dbReference>
<dbReference type="InterPro" id="IPR020084">
    <property type="entry name" value="NUDIX_hydrolase_CS"/>
</dbReference>
<organism evidence="4 5">
    <name type="scientific">Facklamia miroungae</name>
    <dbReference type="NCBI Taxonomy" id="120956"/>
    <lineage>
        <taxon>Bacteria</taxon>
        <taxon>Bacillati</taxon>
        <taxon>Bacillota</taxon>
        <taxon>Bacilli</taxon>
        <taxon>Lactobacillales</taxon>
        <taxon>Aerococcaceae</taxon>
        <taxon>Facklamia</taxon>
    </lineage>
</organism>
<dbReference type="AlphaFoldDB" id="A0A1G7UUA4"/>
<evidence type="ECO:0000313" key="4">
    <source>
        <dbReference type="EMBL" id="SDG50861.1"/>
    </source>
</evidence>
<dbReference type="GO" id="GO:0016787">
    <property type="term" value="F:hydrolase activity"/>
    <property type="evidence" value="ECO:0007669"/>
    <property type="project" value="UniProtKB-KW"/>
</dbReference>
<keyword evidence="2" id="KW-0378">Hydrolase</keyword>
<dbReference type="SUPFAM" id="SSF55811">
    <property type="entry name" value="Nudix"/>
    <property type="match status" value="1"/>
</dbReference>
<accession>A0A1G7UUA4</accession>
<dbReference type="Gene3D" id="3.90.79.10">
    <property type="entry name" value="Nucleoside Triphosphate Pyrophosphohydrolase"/>
    <property type="match status" value="1"/>
</dbReference>
<evidence type="ECO:0000256" key="1">
    <source>
        <dbReference type="ARBA" id="ARBA00005582"/>
    </source>
</evidence>
<dbReference type="PROSITE" id="PS51462">
    <property type="entry name" value="NUDIX"/>
    <property type="match status" value="1"/>
</dbReference>
<protein>
    <submittedName>
        <fullName evidence="4">ADP-ribose pyrophosphatase YjhB, NUDIX family</fullName>
    </submittedName>
</protein>
<name>A0A1G7UUA4_9LACT</name>
<evidence type="ECO:0000256" key="2">
    <source>
        <dbReference type="ARBA" id="ARBA00022801"/>
    </source>
</evidence>
<comment type="similarity">
    <text evidence="1">Belongs to the Nudix hydrolase family.</text>
</comment>